<reference evidence="3 4" key="1">
    <citation type="submission" date="2016-11" db="EMBL/GenBank/DDBJ databases">
        <authorList>
            <person name="Jaros S."/>
            <person name="Januszkiewicz K."/>
            <person name="Wedrychowicz H."/>
        </authorList>
    </citation>
    <scope>NUCLEOTIDE SEQUENCE [LARGE SCALE GENOMIC DNA]</scope>
    <source>
        <strain evidence="3 4">DSM 14214</strain>
    </source>
</reference>
<feature type="transmembrane region" description="Helical" evidence="1">
    <location>
        <begin position="61"/>
        <end position="81"/>
    </location>
</feature>
<dbReference type="GO" id="GO:0042802">
    <property type="term" value="F:identical protein binding"/>
    <property type="evidence" value="ECO:0007669"/>
    <property type="project" value="TreeGrafter"/>
</dbReference>
<accession>A0A1M6NCN8</accession>
<dbReference type="RefSeq" id="WP_084730561.1">
    <property type="nucleotide sequence ID" value="NZ_FRAH01000010.1"/>
</dbReference>
<evidence type="ECO:0000259" key="2">
    <source>
        <dbReference type="Pfam" id="PF14501"/>
    </source>
</evidence>
<dbReference type="PANTHER" id="PTHR40448:SF1">
    <property type="entry name" value="TWO-COMPONENT SENSOR HISTIDINE KINASE"/>
    <property type="match status" value="1"/>
</dbReference>
<dbReference type="Proteomes" id="UP000183975">
    <property type="component" value="Unassembled WGS sequence"/>
</dbReference>
<dbReference type="Gene3D" id="3.30.565.10">
    <property type="entry name" value="Histidine kinase-like ATPase, C-terminal domain"/>
    <property type="match status" value="1"/>
</dbReference>
<feature type="transmembrane region" description="Helical" evidence="1">
    <location>
        <begin position="122"/>
        <end position="142"/>
    </location>
</feature>
<organism evidence="3 4">
    <name type="scientific">Anaerotignum lactatifermentans DSM 14214</name>
    <dbReference type="NCBI Taxonomy" id="1121323"/>
    <lineage>
        <taxon>Bacteria</taxon>
        <taxon>Bacillati</taxon>
        <taxon>Bacillota</taxon>
        <taxon>Clostridia</taxon>
        <taxon>Lachnospirales</taxon>
        <taxon>Anaerotignaceae</taxon>
        <taxon>Anaerotignum</taxon>
    </lineage>
</organism>
<sequence length="421" mass="48954">MILEYRHIIYLIANIFRVFSINLFLETIFSKNNLRCSQELKRTIFILYYISNSFIYLHYRIPIITVFSNLCLFFFLTLPYYSTMCKRIFVVFCIFLLGILCETIVSRSSILILGHIPSIEVITYTISNFLFYIVVILTKSILGREERIYQKGRWAVLIMIPSISAFTDILALYGGYEQWITVSVIFCLFLINIAFFYLYQIVVSNYEVEIQNQSLMLQNKAYQQQLDMIHATEDSLKRARHDFKNHLIALEELSKSHERTDLQEYFQKLGREYQLSEDYICTGNTILDGLMNHKLKIMTATGAVIDTKMQIPENLDINSFDLVVVIGNLLDNAIESLSKQKKGSFQIEISYRQGTLLINAKNTYEGEIIRKGETLISTKKNATEAHGIGLSNVRRVIEKYDGEMMIDTEDNLFNVHIIVYI</sequence>
<feature type="transmembrane region" description="Helical" evidence="1">
    <location>
        <begin position="7"/>
        <end position="25"/>
    </location>
</feature>
<dbReference type="AlphaFoldDB" id="A0A1M6NCN8"/>
<evidence type="ECO:0000256" key="1">
    <source>
        <dbReference type="SAM" id="Phobius"/>
    </source>
</evidence>
<protein>
    <submittedName>
        <fullName evidence="3">GHKL domain-containing protein</fullName>
    </submittedName>
</protein>
<dbReference type="OrthoDB" id="9816523at2"/>
<feature type="transmembrane region" description="Helical" evidence="1">
    <location>
        <begin position="154"/>
        <end position="173"/>
    </location>
</feature>
<keyword evidence="1" id="KW-0472">Membrane</keyword>
<feature type="domain" description="Sensor histidine kinase NatK-like C-terminal" evidence="2">
    <location>
        <begin position="318"/>
        <end position="418"/>
    </location>
</feature>
<dbReference type="SUPFAM" id="SSF55874">
    <property type="entry name" value="ATPase domain of HSP90 chaperone/DNA topoisomerase II/histidine kinase"/>
    <property type="match status" value="1"/>
</dbReference>
<dbReference type="CDD" id="cd16935">
    <property type="entry name" value="HATPase_AgrC-ComD-like"/>
    <property type="match status" value="1"/>
</dbReference>
<feature type="transmembrane region" description="Helical" evidence="1">
    <location>
        <begin position="179"/>
        <end position="199"/>
    </location>
</feature>
<evidence type="ECO:0000313" key="4">
    <source>
        <dbReference type="Proteomes" id="UP000183975"/>
    </source>
</evidence>
<keyword evidence="4" id="KW-1185">Reference proteome</keyword>
<dbReference type="InterPro" id="IPR036890">
    <property type="entry name" value="HATPase_C_sf"/>
</dbReference>
<dbReference type="EMBL" id="FRAH01000010">
    <property type="protein sequence ID" value="SHJ93505.1"/>
    <property type="molecule type" value="Genomic_DNA"/>
</dbReference>
<dbReference type="InterPro" id="IPR032834">
    <property type="entry name" value="NatK-like_C"/>
</dbReference>
<name>A0A1M6NCN8_9FIRM</name>
<keyword evidence="1" id="KW-0812">Transmembrane</keyword>
<dbReference type="PANTHER" id="PTHR40448">
    <property type="entry name" value="TWO-COMPONENT SENSOR HISTIDINE KINASE"/>
    <property type="match status" value="1"/>
</dbReference>
<keyword evidence="1" id="KW-1133">Transmembrane helix</keyword>
<dbReference type="Pfam" id="PF14501">
    <property type="entry name" value="HATPase_c_5"/>
    <property type="match status" value="1"/>
</dbReference>
<evidence type="ECO:0000313" key="3">
    <source>
        <dbReference type="EMBL" id="SHJ93505.1"/>
    </source>
</evidence>
<gene>
    <name evidence="3" type="ORF">SAMN02745138_00824</name>
</gene>
<feature type="transmembrane region" description="Helical" evidence="1">
    <location>
        <begin position="88"/>
        <end position="116"/>
    </location>
</feature>
<proteinExistence type="predicted"/>